<dbReference type="EMBL" id="JACHFL010000007">
    <property type="protein sequence ID" value="MBB5363874.1"/>
    <property type="molecule type" value="Genomic_DNA"/>
</dbReference>
<accession>A0A7W8JVG4</accession>
<dbReference type="AlphaFoldDB" id="A0A7W8JVG4"/>
<protein>
    <submittedName>
        <fullName evidence="3">Monoamine oxidase</fullName>
        <ecNumber evidence="3">1.4.3.4</ecNumber>
    </submittedName>
</protein>
<organism evidence="3 4">
    <name type="scientific">Deinococcus humi</name>
    <dbReference type="NCBI Taxonomy" id="662880"/>
    <lineage>
        <taxon>Bacteria</taxon>
        <taxon>Thermotogati</taxon>
        <taxon>Deinococcota</taxon>
        <taxon>Deinococci</taxon>
        <taxon>Deinococcales</taxon>
        <taxon>Deinococcaceae</taxon>
        <taxon>Deinococcus</taxon>
    </lineage>
</organism>
<dbReference type="SUPFAM" id="SSF51905">
    <property type="entry name" value="FAD/NAD(P)-binding domain"/>
    <property type="match status" value="1"/>
</dbReference>
<feature type="domain" description="Amine oxidase" evidence="2">
    <location>
        <begin position="5"/>
        <end position="74"/>
    </location>
</feature>
<feature type="domain" description="Amine oxidase" evidence="2">
    <location>
        <begin position="104"/>
        <end position="350"/>
    </location>
</feature>
<dbReference type="Pfam" id="PF01593">
    <property type="entry name" value="Amino_oxidase"/>
    <property type="match status" value="2"/>
</dbReference>
<comment type="similarity">
    <text evidence="1">Belongs to the flavin monoamine oxidase family.</text>
</comment>
<dbReference type="PANTHER" id="PTHR43563">
    <property type="entry name" value="AMINE OXIDASE"/>
    <property type="match status" value="1"/>
</dbReference>
<dbReference type="InterPro" id="IPR036188">
    <property type="entry name" value="FAD/NAD-bd_sf"/>
</dbReference>
<evidence type="ECO:0000313" key="4">
    <source>
        <dbReference type="Proteomes" id="UP000552709"/>
    </source>
</evidence>
<evidence type="ECO:0000256" key="1">
    <source>
        <dbReference type="ARBA" id="ARBA00005995"/>
    </source>
</evidence>
<reference evidence="3 4" key="1">
    <citation type="submission" date="2020-08" db="EMBL/GenBank/DDBJ databases">
        <title>Genomic Encyclopedia of Type Strains, Phase IV (KMG-IV): sequencing the most valuable type-strain genomes for metagenomic binning, comparative biology and taxonomic classification.</title>
        <authorList>
            <person name="Goeker M."/>
        </authorList>
    </citation>
    <scope>NUCLEOTIDE SEQUENCE [LARGE SCALE GENOMIC DNA]</scope>
    <source>
        <strain evidence="3 4">DSM 27939</strain>
    </source>
</reference>
<name>A0A7W8JVG4_9DEIO</name>
<evidence type="ECO:0000313" key="3">
    <source>
        <dbReference type="EMBL" id="MBB5363874.1"/>
    </source>
</evidence>
<dbReference type="SUPFAM" id="SSF54373">
    <property type="entry name" value="FAD-linked reductases, C-terminal domain"/>
    <property type="match status" value="1"/>
</dbReference>
<evidence type="ECO:0000259" key="2">
    <source>
        <dbReference type="Pfam" id="PF01593"/>
    </source>
</evidence>
<dbReference type="InterPro" id="IPR002937">
    <property type="entry name" value="Amino_oxidase"/>
</dbReference>
<gene>
    <name evidence="3" type="ORF">HNQ08_002981</name>
</gene>
<comment type="caution">
    <text evidence="3">The sequence shown here is derived from an EMBL/GenBank/DDBJ whole genome shotgun (WGS) entry which is preliminary data.</text>
</comment>
<keyword evidence="3" id="KW-0560">Oxidoreductase</keyword>
<dbReference type="Proteomes" id="UP000552709">
    <property type="component" value="Unassembled WGS sequence"/>
</dbReference>
<dbReference type="InterPro" id="IPR050703">
    <property type="entry name" value="Flavin_MAO"/>
</dbReference>
<dbReference type="Gene3D" id="3.50.50.60">
    <property type="entry name" value="FAD/NAD(P)-binding domain"/>
    <property type="match status" value="2"/>
</dbReference>
<dbReference type="GO" id="GO:0097621">
    <property type="term" value="F:monoamine oxidase activity"/>
    <property type="evidence" value="ECO:0007669"/>
    <property type="project" value="UniProtKB-EC"/>
</dbReference>
<keyword evidence="4" id="KW-1185">Reference proteome</keyword>
<sequence length="356" mass="38734">MGAGLSGLVAADLLTRAHLNVLVLEARDRVGGRTHSVRMPAETSAWTDLGGAWTRPHHTEARRLAEELGVARFAQYVEGDGLLDLGPRGVERLAEPSPMTGAARFYDGAQAMSHQLAARLPAGSIVLNAPATAIEVAADGVEVRVQRSIQACETFSARAVIVTLPPRLVAGTLNFQPDLSPQFRQTLLDMPTWMGHASKVFVRYREAFWRDQGLSGFALSGRGPLEEIHDVSSPDGQLVALFGFLSGGPYWRNQTLEQRQQAVIEQLVRLFGPQALTFLTYHEMDWVQEKYTSTAEDAAVPLADFQYGHQAFEEPAFGGRVFWAGTETSAVDGGMLEGAVRSGKRAAYLVQATLMD</sequence>
<dbReference type="RefSeq" id="WP_184133512.1">
    <property type="nucleotide sequence ID" value="NZ_JACHFL010000007.1"/>
</dbReference>
<dbReference type="PANTHER" id="PTHR43563:SF1">
    <property type="entry name" value="AMINE OXIDASE [FLAVIN-CONTAINING] B"/>
    <property type="match status" value="1"/>
</dbReference>
<proteinExistence type="inferred from homology"/>
<dbReference type="EC" id="1.4.3.4" evidence="3"/>